<organism evidence="2 3">
    <name type="scientific">Eschrichtius robustus</name>
    <name type="common">California gray whale</name>
    <name type="synonym">Eschrichtius gibbosus</name>
    <dbReference type="NCBI Taxonomy" id="9764"/>
    <lineage>
        <taxon>Eukaryota</taxon>
        <taxon>Metazoa</taxon>
        <taxon>Chordata</taxon>
        <taxon>Craniata</taxon>
        <taxon>Vertebrata</taxon>
        <taxon>Euteleostomi</taxon>
        <taxon>Mammalia</taxon>
        <taxon>Eutheria</taxon>
        <taxon>Laurasiatheria</taxon>
        <taxon>Artiodactyla</taxon>
        <taxon>Whippomorpha</taxon>
        <taxon>Cetacea</taxon>
        <taxon>Mysticeti</taxon>
        <taxon>Eschrichtiidae</taxon>
        <taxon>Eschrichtius</taxon>
    </lineage>
</organism>
<name>A0AB34H7E4_ESCRO</name>
<dbReference type="Gene3D" id="1.25.40.710">
    <property type="match status" value="1"/>
</dbReference>
<protein>
    <submittedName>
        <fullName evidence="2">Uncharacterized protein</fullName>
    </submittedName>
</protein>
<evidence type="ECO:0000313" key="3">
    <source>
        <dbReference type="Proteomes" id="UP001159641"/>
    </source>
</evidence>
<dbReference type="Proteomes" id="UP001159641">
    <property type="component" value="Unassembled WGS sequence"/>
</dbReference>
<feature type="region of interest" description="Disordered" evidence="1">
    <location>
        <begin position="65"/>
        <end position="99"/>
    </location>
</feature>
<reference evidence="2 3" key="1">
    <citation type="submission" date="2022-11" db="EMBL/GenBank/DDBJ databases">
        <title>Whole genome sequence of Eschrichtius robustus ER-17-0199.</title>
        <authorList>
            <person name="Bruniche-Olsen A."/>
            <person name="Black A.N."/>
            <person name="Fields C.J."/>
            <person name="Walden K."/>
            <person name="Dewoody J.A."/>
        </authorList>
    </citation>
    <scope>NUCLEOTIDE SEQUENCE [LARGE SCALE GENOMIC DNA]</scope>
    <source>
        <strain evidence="2">ER-17-0199</strain>
        <tissue evidence="2">Blubber</tissue>
    </source>
</reference>
<dbReference type="EMBL" id="JAIQCJ010001822">
    <property type="protein sequence ID" value="KAJ8787303.1"/>
    <property type="molecule type" value="Genomic_DNA"/>
</dbReference>
<sequence length="99" mass="10712">MDKLKSTLVDALCRKGCALADRLLQAQEQDGAASSDLEGREEEGESALDALTETFWEATKWTDLFDTGPAGEDEGKWNEAELGSEEDEALSEASLVFPA</sequence>
<gene>
    <name evidence="2" type="ORF">J1605_005889</name>
</gene>
<accession>A0AB34H7E4</accession>
<evidence type="ECO:0000313" key="2">
    <source>
        <dbReference type="EMBL" id="KAJ8787303.1"/>
    </source>
</evidence>
<dbReference type="AlphaFoldDB" id="A0AB34H7E4"/>
<evidence type="ECO:0000256" key="1">
    <source>
        <dbReference type="SAM" id="MobiDB-lite"/>
    </source>
</evidence>
<dbReference type="InterPro" id="IPR046939">
    <property type="entry name" value="TPPII_C_sf"/>
</dbReference>
<comment type="caution">
    <text evidence="2">The sequence shown here is derived from an EMBL/GenBank/DDBJ whole genome shotgun (WGS) entry which is preliminary data.</text>
</comment>
<keyword evidence="3" id="KW-1185">Reference proteome</keyword>
<proteinExistence type="predicted"/>